<evidence type="ECO:0000313" key="1">
    <source>
        <dbReference type="EMBL" id="GFO11709.1"/>
    </source>
</evidence>
<accession>A0AAV4AZ97</accession>
<dbReference type="AlphaFoldDB" id="A0AAV4AZ97"/>
<gene>
    <name evidence="1" type="ORF">PoB_003821400</name>
</gene>
<proteinExistence type="predicted"/>
<name>A0AAV4AZ97_9GAST</name>
<comment type="caution">
    <text evidence="1">The sequence shown here is derived from an EMBL/GenBank/DDBJ whole genome shotgun (WGS) entry which is preliminary data.</text>
</comment>
<organism evidence="1 2">
    <name type="scientific">Plakobranchus ocellatus</name>
    <dbReference type="NCBI Taxonomy" id="259542"/>
    <lineage>
        <taxon>Eukaryota</taxon>
        <taxon>Metazoa</taxon>
        <taxon>Spiralia</taxon>
        <taxon>Lophotrochozoa</taxon>
        <taxon>Mollusca</taxon>
        <taxon>Gastropoda</taxon>
        <taxon>Heterobranchia</taxon>
        <taxon>Euthyneura</taxon>
        <taxon>Panpulmonata</taxon>
        <taxon>Sacoglossa</taxon>
        <taxon>Placobranchoidea</taxon>
        <taxon>Plakobranchidae</taxon>
        <taxon>Plakobranchus</taxon>
    </lineage>
</organism>
<dbReference type="Proteomes" id="UP000735302">
    <property type="component" value="Unassembled WGS sequence"/>
</dbReference>
<keyword evidence="2" id="KW-1185">Reference proteome</keyword>
<protein>
    <submittedName>
        <fullName evidence="1">Uncharacterized protein</fullName>
    </submittedName>
</protein>
<evidence type="ECO:0000313" key="2">
    <source>
        <dbReference type="Proteomes" id="UP000735302"/>
    </source>
</evidence>
<dbReference type="EMBL" id="BLXT01004326">
    <property type="protein sequence ID" value="GFO11709.1"/>
    <property type="molecule type" value="Genomic_DNA"/>
</dbReference>
<sequence>MLPQDVSGGVISRKLIYIARVPSVCRQVYAHLQPNLPYGSTRPLERLPSVSGAYDSELPQRLLGLARRVKVSRHSRQVYADLQLDLPDVSAGPLERMPAVSGPSHTRVSQRLLGQSGRVTGTYA</sequence>
<reference evidence="1 2" key="1">
    <citation type="journal article" date="2021" name="Elife">
        <title>Chloroplast acquisition without the gene transfer in kleptoplastic sea slugs, Plakobranchus ocellatus.</title>
        <authorList>
            <person name="Maeda T."/>
            <person name="Takahashi S."/>
            <person name="Yoshida T."/>
            <person name="Shimamura S."/>
            <person name="Takaki Y."/>
            <person name="Nagai Y."/>
            <person name="Toyoda A."/>
            <person name="Suzuki Y."/>
            <person name="Arimoto A."/>
            <person name="Ishii H."/>
            <person name="Satoh N."/>
            <person name="Nishiyama T."/>
            <person name="Hasebe M."/>
            <person name="Maruyama T."/>
            <person name="Minagawa J."/>
            <person name="Obokata J."/>
            <person name="Shigenobu S."/>
        </authorList>
    </citation>
    <scope>NUCLEOTIDE SEQUENCE [LARGE SCALE GENOMIC DNA]</scope>
</reference>